<dbReference type="GO" id="GO:0004190">
    <property type="term" value="F:aspartic-type endopeptidase activity"/>
    <property type="evidence" value="ECO:0007669"/>
    <property type="project" value="UniProtKB-KW"/>
</dbReference>
<feature type="transmembrane region" description="Helical" evidence="3">
    <location>
        <begin position="90"/>
        <end position="108"/>
    </location>
</feature>
<comment type="subcellular location">
    <subcellularLocation>
        <location evidence="1">Cell membrane</location>
    </subcellularLocation>
</comment>
<feature type="transmembrane region" description="Helical" evidence="3">
    <location>
        <begin position="6"/>
        <end position="27"/>
    </location>
</feature>
<dbReference type="EC" id="3.4.23.-" evidence="1"/>
<evidence type="ECO:0000313" key="5">
    <source>
        <dbReference type="Proteomes" id="UP000247978"/>
    </source>
</evidence>
<keyword evidence="1" id="KW-0378">Hydrolase</keyword>
<dbReference type="GO" id="GO:0030436">
    <property type="term" value="P:asexual sporulation"/>
    <property type="evidence" value="ECO:0007669"/>
    <property type="project" value="InterPro"/>
</dbReference>
<gene>
    <name evidence="4" type="ORF">DFR56_10330</name>
</gene>
<evidence type="ECO:0000256" key="3">
    <source>
        <dbReference type="SAM" id="Phobius"/>
    </source>
</evidence>
<keyword evidence="1" id="KW-0645">Protease</keyword>
<dbReference type="Pfam" id="PF03419">
    <property type="entry name" value="Peptidase_U4"/>
    <property type="match status" value="1"/>
</dbReference>
<dbReference type="EMBL" id="QJJQ01000003">
    <property type="protein sequence ID" value="PXW88526.1"/>
    <property type="molecule type" value="Genomic_DNA"/>
</dbReference>
<dbReference type="RefSeq" id="WP_110394369.1">
    <property type="nucleotide sequence ID" value="NZ_JBHUHB010000001.1"/>
</dbReference>
<sequence length="307" mass="35463">MIIYLDIILLFNLFCNLLILSLTKYLAKVNVNIHRLLFGTIIATALVPLIVYFPFSFFNSLIGKGIYSLFIIFCTFGFKSMQQMFKKLFLFYFISFSIGGGLFGIHYLVQDSFSSKSNKLLLYVNNVYGDQMSLLIILVGFPLVWLFTKSRMDRHVKDKIKYDQMYDVTIEMNGFRHQTIGYIDSGNHLVDPLTNRPVVLCDELFLQQFFAKADWNKLYQSIALNKLTDFPESMEKRLFIVPFQGVGGNNNYLYTIKPDKLIVHYNNELIETTNVLIGIQLNSLTVDNSYHCLLHPQIIHFSAVKTA</sequence>
<keyword evidence="5" id="KW-1185">Reference proteome</keyword>
<feature type="transmembrane region" description="Helical" evidence="3">
    <location>
        <begin position="36"/>
        <end position="55"/>
    </location>
</feature>
<comment type="caution">
    <text evidence="4">The sequence shown here is derived from an EMBL/GenBank/DDBJ whole genome shotgun (WGS) entry which is preliminary data.</text>
</comment>
<evidence type="ECO:0000256" key="1">
    <source>
        <dbReference type="PIRNR" id="PIRNR018571"/>
    </source>
</evidence>
<comment type="function">
    <text evidence="1">Probable aspartic protease that is responsible for the proteolytic cleavage of the RNA polymerase sigma E factor (SigE/spoIIGB) to yield the active peptide in the mother cell during sporulation. Responds to a signal from the forespore that is triggered by the extracellular signal protein SpoIIR.</text>
</comment>
<evidence type="ECO:0000313" key="4">
    <source>
        <dbReference type="EMBL" id="PXW88526.1"/>
    </source>
</evidence>
<keyword evidence="3" id="KW-0812">Transmembrane</keyword>
<proteinExistence type="inferred from homology"/>
<dbReference type="PIRSF" id="PIRSF018571">
    <property type="entry name" value="SpoIIGA"/>
    <property type="match status" value="1"/>
</dbReference>
<keyword evidence="1" id="KW-1003">Cell membrane</keyword>
<dbReference type="GO" id="GO:0030435">
    <property type="term" value="P:sporulation resulting in formation of a cellular spore"/>
    <property type="evidence" value="ECO:0007669"/>
    <property type="project" value="UniProtKB-KW"/>
</dbReference>
<reference evidence="4 5" key="1">
    <citation type="submission" date="2018-05" db="EMBL/GenBank/DDBJ databases">
        <title>Genomic Encyclopedia of Type Strains, Phase IV (KMG-IV): sequencing the most valuable type-strain genomes for metagenomic binning, comparative biology and taxonomic classification.</title>
        <authorList>
            <person name="Goeker M."/>
        </authorList>
    </citation>
    <scope>NUCLEOTIDE SEQUENCE [LARGE SCALE GENOMIC DNA]</scope>
    <source>
        <strain evidence="4 5">DSM 28556</strain>
    </source>
</reference>
<comment type="similarity">
    <text evidence="1">Belongs to the peptidase U4 family.</text>
</comment>
<accession>A0A2V3W487</accession>
<dbReference type="InterPro" id="IPR005081">
    <property type="entry name" value="SpoIIGA"/>
</dbReference>
<feature type="active site" evidence="2">
    <location>
        <position position="184"/>
    </location>
</feature>
<dbReference type="Proteomes" id="UP000247978">
    <property type="component" value="Unassembled WGS sequence"/>
</dbReference>
<keyword evidence="1" id="KW-0064">Aspartyl protease</keyword>
<dbReference type="NCBIfam" id="TIGR02854">
    <property type="entry name" value="spore_II_GA"/>
    <property type="match status" value="1"/>
</dbReference>
<dbReference type="GO" id="GO:0005886">
    <property type="term" value="C:plasma membrane"/>
    <property type="evidence" value="ECO:0007669"/>
    <property type="project" value="UniProtKB-SubCell"/>
</dbReference>
<evidence type="ECO:0000256" key="2">
    <source>
        <dbReference type="PIRSR" id="PIRSR018571-1"/>
    </source>
</evidence>
<dbReference type="AlphaFoldDB" id="A0A2V3W487"/>
<keyword evidence="1 3" id="KW-0472">Membrane</keyword>
<keyword evidence="3" id="KW-1133">Transmembrane helix</keyword>
<name>A0A2V3W487_9BACI</name>
<keyword evidence="1" id="KW-0749">Sporulation</keyword>
<protein>
    <recommendedName>
        <fullName evidence="1">Sporulation sigma-E factor-processing peptidase</fullName>
        <ecNumber evidence="1">3.4.23.-</ecNumber>
    </recommendedName>
    <alternativeName>
        <fullName evidence="1">Membrane-associated aspartic protease</fullName>
    </alternativeName>
    <alternativeName>
        <fullName evidence="1">Stage II sporulation protein GA</fullName>
    </alternativeName>
</protein>
<feature type="transmembrane region" description="Helical" evidence="3">
    <location>
        <begin position="61"/>
        <end position="78"/>
    </location>
</feature>
<feature type="transmembrane region" description="Helical" evidence="3">
    <location>
        <begin position="128"/>
        <end position="147"/>
    </location>
</feature>
<organism evidence="4 5">
    <name type="scientific">Pseudogracilibacillus auburnensis</name>
    <dbReference type="NCBI Taxonomy" id="1494959"/>
    <lineage>
        <taxon>Bacteria</taxon>
        <taxon>Bacillati</taxon>
        <taxon>Bacillota</taxon>
        <taxon>Bacilli</taxon>
        <taxon>Bacillales</taxon>
        <taxon>Bacillaceae</taxon>
        <taxon>Pseudogracilibacillus</taxon>
    </lineage>
</organism>
<comment type="subunit">
    <text evidence="1">Self-associates. Interacts with SigE. Interacts with SpoIIR.</text>
</comment>
<dbReference type="GO" id="GO:0006508">
    <property type="term" value="P:proteolysis"/>
    <property type="evidence" value="ECO:0007669"/>
    <property type="project" value="UniProtKB-KW"/>
</dbReference>
<dbReference type="OrthoDB" id="2690199at2"/>